<reference evidence="2 3" key="1">
    <citation type="submission" date="2021-06" db="EMBL/GenBank/DDBJ databases">
        <authorList>
            <person name="Kallberg Y."/>
            <person name="Tangrot J."/>
            <person name="Rosling A."/>
        </authorList>
    </citation>
    <scope>NUCLEOTIDE SEQUENCE [LARGE SCALE GENOMIC DNA]</scope>
    <source>
        <strain evidence="2 3">120-4 pot B 10/14</strain>
    </source>
</reference>
<evidence type="ECO:0000313" key="3">
    <source>
        <dbReference type="Proteomes" id="UP000789901"/>
    </source>
</evidence>
<keyword evidence="3" id="KW-1185">Reference proteome</keyword>
<dbReference type="EMBL" id="CAJVQB010034651">
    <property type="protein sequence ID" value="CAG8821459.1"/>
    <property type="molecule type" value="Genomic_DNA"/>
</dbReference>
<accession>A0ABN7W8T8</accession>
<dbReference type="Proteomes" id="UP000789901">
    <property type="component" value="Unassembled WGS sequence"/>
</dbReference>
<proteinExistence type="predicted"/>
<feature type="compositionally biased region" description="Basic and acidic residues" evidence="1">
    <location>
        <begin position="39"/>
        <end position="61"/>
    </location>
</feature>
<feature type="compositionally biased region" description="Basic and acidic residues" evidence="1">
    <location>
        <begin position="7"/>
        <end position="28"/>
    </location>
</feature>
<organism evidence="2 3">
    <name type="scientific">Gigaspora margarita</name>
    <dbReference type="NCBI Taxonomy" id="4874"/>
    <lineage>
        <taxon>Eukaryota</taxon>
        <taxon>Fungi</taxon>
        <taxon>Fungi incertae sedis</taxon>
        <taxon>Mucoromycota</taxon>
        <taxon>Glomeromycotina</taxon>
        <taxon>Glomeromycetes</taxon>
        <taxon>Diversisporales</taxon>
        <taxon>Gigasporaceae</taxon>
        <taxon>Gigaspora</taxon>
    </lineage>
</organism>
<comment type="caution">
    <text evidence="2">The sequence shown here is derived from an EMBL/GenBank/DDBJ whole genome shotgun (WGS) entry which is preliminary data.</text>
</comment>
<evidence type="ECO:0000313" key="2">
    <source>
        <dbReference type="EMBL" id="CAG8821459.1"/>
    </source>
</evidence>
<sequence length="102" mass="11604">MVIEEEGSSKEKNRYNRRAQKEKEIYKENKKKQFANNNRLKEDISKNKQENTEKEKAKEKYHTQLGSGKIEDGIILAKGIDAIIISLMSTSVVSTNNSATGE</sequence>
<feature type="region of interest" description="Disordered" evidence="1">
    <location>
        <begin position="1"/>
        <end position="61"/>
    </location>
</feature>
<feature type="non-terminal residue" evidence="2">
    <location>
        <position position="102"/>
    </location>
</feature>
<gene>
    <name evidence="2" type="ORF">GMARGA_LOCUS27836</name>
</gene>
<protein>
    <submittedName>
        <fullName evidence="2">25411_t:CDS:1</fullName>
    </submittedName>
</protein>
<evidence type="ECO:0000256" key="1">
    <source>
        <dbReference type="SAM" id="MobiDB-lite"/>
    </source>
</evidence>
<name>A0ABN7W8T8_GIGMA</name>